<evidence type="ECO:0000256" key="1">
    <source>
        <dbReference type="SAM" id="SignalP"/>
    </source>
</evidence>
<proteinExistence type="predicted"/>
<feature type="chain" id="PRO_5042253816" evidence="1">
    <location>
        <begin position="19"/>
        <end position="180"/>
    </location>
</feature>
<sequence>MKVIIFLAFALFLQGALGVLVCEELPVGLCSFSVTSSGKRCLLETYFVFYNVKFDSLTGELDCEELPIGLCSFSIAFSGKRCLLETYASNDGTTDFKCRTSEVLQLTCTSILRLMNVSPTSYAHHNVTRNVITLLIFTTIWLWGKMQSSSVALGSIAAAGSMSTVAHSPSSPVDCVQAPV</sequence>
<name>A0AAD2A525_9LAMI</name>
<dbReference type="Proteomes" id="UP000834106">
    <property type="component" value="Chromosome 16"/>
</dbReference>
<protein>
    <submittedName>
        <fullName evidence="2">Uncharacterized protein</fullName>
    </submittedName>
</protein>
<reference evidence="2" key="1">
    <citation type="submission" date="2023-05" db="EMBL/GenBank/DDBJ databases">
        <authorList>
            <person name="Huff M."/>
        </authorList>
    </citation>
    <scope>NUCLEOTIDE SEQUENCE</scope>
</reference>
<dbReference type="Pfam" id="PF06521">
    <property type="entry name" value="PAR1"/>
    <property type="match status" value="2"/>
</dbReference>
<keyword evidence="1" id="KW-0732">Signal</keyword>
<evidence type="ECO:0000313" key="3">
    <source>
        <dbReference type="Proteomes" id="UP000834106"/>
    </source>
</evidence>
<evidence type="ECO:0000313" key="2">
    <source>
        <dbReference type="EMBL" id="CAI9778732.1"/>
    </source>
</evidence>
<gene>
    <name evidence="2" type="ORF">FPE_LOCUS26162</name>
</gene>
<dbReference type="InterPro" id="IPR009489">
    <property type="entry name" value="PAR1"/>
</dbReference>
<keyword evidence="3" id="KW-1185">Reference proteome</keyword>
<dbReference type="EMBL" id="OU503051">
    <property type="protein sequence ID" value="CAI9778732.1"/>
    <property type="molecule type" value="Genomic_DNA"/>
</dbReference>
<dbReference type="PANTHER" id="PTHR33649:SF4">
    <property type="entry name" value="PAR1 PROTEIN"/>
    <property type="match status" value="1"/>
</dbReference>
<organism evidence="2 3">
    <name type="scientific">Fraxinus pennsylvanica</name>
    <dbReference type="NCBI Taxonomy" id="56036"/>
    <lineage>
        <taxon>Eukaryota</taxon>
        <taxon>Viridiplantae</taxon>
        <taxon>Streptophyta</taxon>
        <taxon>Embryophyta</taxon>
        <taxon>Tracheophyta</taxon>
        <taxon>Spermatophyta</taxon>
        <taxon>Magnoliopsida</taxon>
        <taxon>eudicotyledons</taxon>
        <taxon>Gunneridae</taxon>
        <taxon>Pentapetalae</taxon>
        <taxon>asterids</taxon>
        <taxon>lamiids</taxon>
        <taxon>Lamiales</taxon>
        <taxon>Oleaceae</taxon>
        <taxon>Oleeae</taxon>
        <taxon>Fraxinus</taxon>
    </lineage>
</organism>
<dbReference type="PANTHER" id="PTHR33649">
    <property type="entry name" value="PAR1 PROTEIN"/>
    <property type="match status" value="1"/>
</dbReference>
<feature type="signal peptide" evidence="1">
    <location>
        <begin position="1"/>
        <end position="18"/>
    </location>
</feature>
<accession>A0AAD2A525</accession>
<dbReference type="AlphaFoldDB" id="A0AAD2A525"/>